<proteinExistence type="predicted"/>
<dbReference type="AlphaFoldDB" id="A0A0P7KPA8"/>
<dbReference type="Proteomes" id="UP000050471">
    <property type="component" value="Unassembled WGS sequence"/>
</dbReference>
<dbReference type="STRING" id="154981.AKJ29_16065"/>
<evidence type="ECO:0000313" key="1">
    <source>
        <dbReference type="EMBL" id="KPN64164.1"/>
    </source>
</evidence>
<comment type="caution">
    <text evidence="1">The sequence shown here is derived from an EMBL/GenBank/DDBJ whole genome shotgun (WGS) entry which is preliminary data.</text>
</comment>
<organism evidence="1 2">
    <name type="scientific">Aliiroseovarius crassostreae</name>
    <dbReference type="NCBI Taxonomy" id="154981"/>
    <lineage>
        <taxon>Bacteria</taxon>
        <taxon>Pseudomonadati</taxon>
        <taxon>Pseudomonadota</taxon>
        <taxon>Alphaproteobacteria</taxon>
        <taxon>Rhodobacterales</taxon>
        <taxon>Paracoccaceae</taxon>
        <taxon>Aliiroseovarius</taxon>
    </lineage>
</organism>
<accession>A0A0P7KPA8</accession>
<protein>
    <recommendedName>
        <fullName evidence="3">DUF1127 domain-containing protein</fullName>
    </recommendedName>
</protein>
<keyword evidence="2" id="KW-1185">Reference proteome</keyword>
<evidence type="ECO:0008006" key="3">
    <source>
        <dbReference type="Google" id="ProtNLM"/>
    </source>
</evidence>
<sequence length="84" mass="9789">MIRFKKGVEKMTAFVQTHTCPSTSDRKGFFSALRWMTHALQIRRERQLLSEMSATRLEDIGVTRDQALNEAQKPIWDVPAHWVC</sequence>
<name>A0A0P7KPA8_9RHOB</name>
<reference evidence="1" key="1">
    <citation type="submission" date="2015-09" db="EMBL/GenBank/DDBJ databases">
        <title>Draft genome sequence of Aliiroseovarius crassostreae CV919-312TSm, the causative agent of Roseovarius Oyster Disease (formerly Juvenile Oyster Disease).</title>
        <authorList>
            <person name="Kessner L."/>
            <person name="Spinard E."/>
            <person name="Nelson D."/>
        </authorList>
    </citation>
    <scope>NUCLEOTIDE SEQUENCE [LARGE SCALE GENOMIC DNA]</scope>
    <source>
        <strain evidence="1">CV919-312</strain>
    </source>
</reference>
<evidence type="ECO:0000313" key="2">
    <source>
        <dbReference type="Proteomes" id="UP000050471"/>
    </source>
</evidence>
<gene>
    <name evidence="1" type="ORF">AKJ29_16065</name>
</gene>
<dbReference type="EMBL" id="LKBA01000004">
    <property type="protein sequence ID" value="KPN64164.1"/>
    <property type="molecule type" value="Genomic_DNA"/>
</dbReference>